<dbReference type="Gene3D" id="2.70.150.10">
    <property type="entry name" value="Calcium-transporting ATPase, cytoplasmic transduction domain A"/>
    <property type="match status" value="1"/>
</dbReference>
<dbReference type="InterPro" id="IPR023298">
    <property type="entry name" value="ATPase_P-typ_TM_dom_sf"/>
</dbReference>
<dbReference type="NCBIfam" id="TIGR01494">
    <property type="entry name" value="ATPase_P-type"/>
    <property type="match status" value="1"/>
</dbReference>
<keyword evidence="20" id="KW-0378">Hydrolase</keyword>
<dbReference type="InterPro" id="IPR001757">
    <property type="entry name" value="P_typ_ATPase"/>
</dbReference>
<feature type="transmembrane region" description="Helical" evidence="17">
    <location>
        <begin position="132"/>
        <end position="150"/>
    </location>
</feature>
<evidence type="ECO:0000256" key="9">
    <source>
        <dbReference type="ARBA" id="ARBA00022833"/>
    </source>
</evidence>
<dbReference type="InterPro" id="IPR006121">
    <property type="entry name" value="HMA_dom"/>
</dbReference>
<feature type="transmembrane region" description="Helical" evidence="17">
    <location>
        <begin position="156"/>
        <end position="175"/>
    </location>
</feature>
<dbReference type="InterPro" id="IPR008250">
    <property type="entry name" value="ATPase_P-typ_transduc_dom_A_sf"/>
</dbReference>
<dbReference type="FunFam" id="3.40.1110.10:FF:000066">
    <property type="entry name" value="Cadmium-translocating P-type ATPase"/>
    <property type="match status" value="1"/>
</dbReference>
<dbReference type="EC" id="3.6.3.3" evidence="20"/>
<organism evidence="20 21">
    <name type="scientific">Anaerocolumna sedimenticola</name>
    <dbReference type="NCBI Taxonomy" id="2696063"/>
    <lineage>
        <taxon>Bacteria</taxon>
        <taxon>Bacillati</taxon>
        <taxon>Bacillota</taxon>
        <taxon>Clostridia</taxon>
        <taxon>Lachnospirales</taxon>
        <taxon>Lachnospiraceae</taxon>
        <taxon>Anaerocolumna</taxon>
    </lineage>
</organism>
<dbReference type="InterPro" id="IPR036412">
    <property type="entry name" value="HAD-like_sf"/>
</dbReference>
<name>A0A6P1TKU7_9FIRM</name>
<evidence type="ECO:0000313" key="20">
    <source>
        <dbReference type="EMBL" id="QHQ60536.1"/>
    </source>
</evidence>
<keyword evidence="5" id="KW-0597">Phosphoprotein</keyword>
<feature type="domain" description="HMA" evidence="19">
    <location>
        <begin position="5"/>
        <end position="74"/>
    </location>
</feature>
<evidence type="ECO:0000256" key="2">
    <source>
        <dbReference type="ARBA" id="ARBA00006024"/>
    </source>
</evidence>
<evidence type="ECO:0000256" key="5">
    <source>
        <dbReference type="ARBA" id="ARBA00022553"/>
    </source>
</evidence>
<evidence type="ECO:0000256" key="17">
    <source>
        <dbReference type="RuleBase" id="RU362081"/>
    </source>
</evidence>
<feature type="transmembrane region" description="Helical" evidence="17">
    <location>
        <begin position="714"/>
        <end position="733"/>
    </location>
</feature>
<evidence type="ECO:0000256" key="10">
    <source>
        <dbReference type="ARBA" id="ARBA00022840"/>
    </source>
</evidence>
<dbReference type="InterPro" id="IPR059000">
    <property type="entry name" value="ATPase_P-type_domA"/>
</dbReference>
<dbReference type="PROSITE" id="PS50846">
    <property type="entry name" value="HMA_2"/>
    <property type="match status" value="1"/>
</dbReference>
<evidence type="ECO:0000256" key="11">
    <source>
        <dbReference type="ARBA" id="ARBA00022842"/>
    </source>
</evidence>
<proteinExistence type="inferred from homology"/>
<dbReference type="CDD" id="cd00371">
    <property type="entry name" value="HMA"/>
    <property type="match status" value="1"/>
</dbReference>
<dbReference type="GO" id="GO:0005886">
    <property type="term" value="C:plasma membrane"/>
    <property type="evidence" value="ECO:0007669"/>
    <property type="project" value="UniProtKB-SubCell"/>
</dbReference>
<dbReference type="InterPro" id="IPR044492">
    <property type="entry name" value="P_typ_ATPase_HD_dom"/>
</dbReference>
<gene>
    <name evidence="20" type="primary">cadA</name>
    <name evidence="20" type="ORF">Ana3638_06945</name>
</gene>
<feature type="transmembrane region" description="Helical" evidence="17">
    <location>
        <begin position="388"/>
        <end position="409"/>
    </location>
</feature>
<comment type="catalytic activity">
    <reaction evidence="16">
        <text>Cd(2+)(in) + ATP + H2O = Cd(2+)(out) + ADP + phosphate + H(+)</text>
        <dbReference type="Rhea" id="RHEA:12132"/>
        <dbReference type="ChEBI" id="CHEBI:15377"/>
        <dbReference type="ChEBI" id="CHEBI:15378"/>
        <dbReference type="ChEBI" id="CHEBI:30616"/>
        <dbReference type="ChEBI" id="CHEBI:43474"/>
        <dbReference type="ChEBI" id="CHEBI:48775"/>
        <dbReference type="ChEBI" id="CHEBI:456216"/>
        <dbReference type="EC" id="7.2.2.21"/>
    </reaction>
</comment>
<keyword evidence="6 17" id="KW-0812">Transmembrane</keyword>
<evidence type="ECO:0000256" key="4">
    <source>
        <dbReference type="ARBA" id="ARBA00022539"/>
    </source>
</evidence>
<dbReference type="SUPFAM" id="SSF81665">
    <property type="entry name" value="Calcium ATPase, transmembrane domain M"/>
    <property type="match status" value="1"/>
</dbReference>
<keyword evidence="8 17" id="KW-0547">Nucleotide-binding</keyword>
<dbReference type="InterPro" id="IPR027256">
    <property type="entry name" value="P-typ_ATPase_IB"/>
</dbReference>
<feature type="region of interest" description="Disordered" evidence="18">
    <location>
        <begin position="77"/>
        <end position="103"/>
    </location>
</feature>
<dbReference type="CDD" id="cd07548">
    <property type="entry name" value="P-type_ATPase-Cd_Zn_Co_like"/>
    <property type="match status" value="1"/>
</dbReference>
<evidence type="ECO:0000256" key="18">
    <source>
        <dbReference type="SAM" id="MobiDB-lite"/>
    </source>
</evidence>
<dbReference type="Gene3D" id="3.40.50.1000">
    <property type="entry name" value="HAD superfamily/HAD-like"/>
    <property type="match status" value="1"/>
</dbReference>
<keyword evidence="7 17" id="KW-0479">Metal-binding</keyword>
<reference evidence="20 21" key="1">
    <citation type="submission" date="2020-01" db="EMBL/GenBank/DDBJ databases">
        <title>Genome analysis of Anaerocolumna sp. CBA3638.</title>
        <authorList>
            <person name="Kim J."/>
            <person name="Roh S.W."/>
        </authorList>
    </citation>
    <scope>NUCLEOTIDE SEQUENCE [LARGE SCALE GENOMIC DNA]</scope>
    <source>
        <strain evidence="20 21">CBA3638</strain>
    </source>
</reference>
<protein>
    <submittedName>
        <fullName evidence="20">Cadmium-translocating P-type ATPase</fullName>
        <ecNumber evidence="20">3.6.3.3</ecNumber>
    </submittedName>
</protein>
<dbReference type="GO" id="GO:0016887">
    <property type="term" value="F:ATP hydrolysis activity"/>
    <property type="evidence" value="ECO:0007669"/>
    <property type="project" value="InterPro"/>
</dbReference>
<keyword evidence="4" id="KW-0104">Cadmium</keyword>
<evidence type="ECO:0000256" key="1">
    <source>
        <dbReference type="ARBA" id="ARBA00004651"/>
    </source>
</evidence>
<dbReference type="SFLD" id="SFLDG00002">
    <property type="entry name" value="C1.7:_P-type_atpase_like"/>
    <property type="match status" value="1"/>
</dbReference>
<keyword evidence="21" id="KW-1185">Reference proteome</keyword>
<evidence type="ECO:0000313" key="21">
    <source>
        <dbReference type="Proteomes" id="UP000464314"/>
    </source>
</evidence>
<dbReference type="Pfam" id="PF00403">
    <property type="entry name" value="HMA"/>
    <property type="match status" value="1"/>
</dbReference>
<evidence type="ECO:0000259" key="19">
    <source>
        <dbReference type="PROSITE" id="PS50846"/>
    </source>
</evidence>
<dbReference type="SUPFAM" id="SSF55008">
    <property type="entry name" value="HMA, heavy metal-associated domain"/>
    <property type="match status" value="1"/>
</dbReference>
<evidence type="ECO:0000256" key="12">
    <source>
        <dbReference type="ARBA" id="ARBA00022967"/>
    </source>
</evidence>
<dbReference type="InterPro" id="IPR023214">
    <property type="entry name" value="HAD_sf"/>
</dbReference>
<dbReference type="GO" id="GO:0016463">
    <property type="term" value="F:P-type zinc transporter activity"/>
    <property type="evidence" value="ECO:0007669"/>
    <property type="project" value="UniProtKB-EC"/>
</dbReference>
<evidence type="ECO:0000256" key="6">
    <source>
        <dbReference type="ARBA" id="ARBA00022692"/>
    </source>
</evidence>
<dbReference type="Proteomes" id="UP000464314">
    <property type="component" value="Chromosome"/>
</dbReference>
<dbReference type="PRINTS" id="PR00941">
    <property type="entry name" value="CDATPASE"/>
</dbReference>
<sequence length="739" mass="79832">MNANNSLELVLDGLCCSNCAMKIEKRVSELETVKNASLNFATKVMIVEAEKGDTREVILEDIKRIVKAVEPDVVVKEKKTKHNTGSSKHSGYDNEHKHEKNQGNIKEECTDGCDCCSENSHEGGDSFVKNKLIQFGIAVVLLVAALTIDFPNWLKITLFFGSYLIAGGEVLLLAVKNIFRGDIFDENFLMCIATVGAFAIGEFPEGVAVMLFYQIGEMFQGIAVNRSRKSIADLMDIRPDYANLKVGSDIKTVAPEEVRIGELIVVKPGEKVPLDGKVVEGFSMVDTSALTGESVPREVTINDSVLGGFINKNGLLTIEVIREFEESTVAKILDMVQNASSRKAPTETFITKFARKYTPAVTIAAFLLAVVPPLIIPGAVFSDWLYRALIFLVISCPCALVVSIPLSFFGGIGGASKQGVLVKGSNYLEALNYVDTIVFDKTGTLTKGVFKVTKISSAGKTTKEELLRYAAYAESFSNHPIAVSILKAYDSAIDKNKIDNFEELPGLGIRISLTGDTVLAGNNKLMNQYGIPYEQADSIGSVVHVSVNNKYIGNIVISDELKEDSERALKTLKSMGIKKLVMLTGDSKAVGEKIGEKLGMDEIHAELLPDEKVHNLEMLDKQKGTKGKLVFVGDGINDAPVLARADIGVAMGGLGSDAAIEAADVVLMTDEPAKLVTAIKIAKKTHIIVWQNIIFALGIKIVVLVLGAGGLATMWEAVFADVGVALIAVLNAMRAMKIE</sequence>
<dbReference type="Gene3D" id="3.40.1110.10">
    <property type="entry name" value="Calcium-transporting ATPase, cytoplasmic domain N"/>
    <property type="match status" value="1"/>
</dbReference>
<dbReference type="PRINTS" id="PR00119">
    <property type="entry name" value="CATATPASE"/>
</dbReference>
<dbReference type="FunFam" id="2.70.150.10:FF:000002">
    <property type="entry name" value="Copper-transporting ATPase 1, putative"/>
    <property type="match status" value="1"/>
</dbReference>
<evidence type="ECO:0000256" key="8">
    <source>
        <dbReference type="ARBA" id="ARBA00022741"/>
    </source>
</evidence>
<dbReference type="InterPro" id="IPR018303">
    <property type="entry name" value="ATPase_P-typ_P_site"/>
</dbReference>
<dbReference type="EMBL" id="CP048000">
    <property type="protein sequence ID" value="QHQ60536.1"/>
    <property type="molecule type" value="Genomic_DNA"/>
</dbReference>
<dbReference type="InterPro" id="IPR023299">
    <property type="entry name" value="ATPase_P-typ_cyto_dom_N"/>
</dbReference>
<keyword evidence="3 17" id="KW-1003">Cell membrane</keyword>
<evidence type="ECO:0000256" key="7">
    <source>
        <dbReference type="ARBA" id="ARBA00022723"/>
    </source>
</evidence>
<keyword evidence="10 17" id="KW-0067">ATP-binding</keyword>
<dbReference type="SFLD" id="SFLDF00027">
    <property type="entry name" value="p-type_atpase"/>
    <property type="match status" value="1"/>
</dbReference>
<dbReference type="InterPro" id="IPR051014">
    <property type="entry name" value="Cation_Transport_ATPase_IB"/>
</dbReference>
<dbReference type="KEGG" id="anr:Ana3638_06945"/>
<dbReference type="AlphaFoldDB" id="A0A6P1TKU7"/>
<dbReference type="SUPFAM" id="SSF56784">
    <property type="entry name" value="HAD-like"/>
    <property type="match status" value="1"/>
</dbReference>
<feature type="transmembrane region" description="Helical" evidence="17">
    <location>
        <begin position="687"/>
        <end position="708"/>
    </location>
</feature>
<dbReference type="SUPFAM" id="SSF81653">
    <property type="entry name" value="Calcium ATPase, transduction domain A"/>
    <property type="match status" value="1"/>
</dbReference>
<keyword evidence="12" id="KW-1278">Translocase</keyword>
<evidence type="ECO:0000256" key="16">
    <source>
        <dbReference type="ARBA" id="ARBA00049338"/>
    </source>
</evidence>
<dbReference type="Gene3D" id="3.30.70.100">
    <property type="match status" value="1"/>
</dbReference>
<dbReference type="GO" id="GO:0008551">
    <property type="term" value="F:P-type cadmium transporter activity"/>
    <property type="evidence" value="ECO:0007669"/>
    <property type="project" value="UniProtKB-EC"/>
</dbReference>
<dbReference type="GO" id="GO:0005524">
    <property type="term" value="F:ATP binding"/>
    <property type="evidence" value="ECO:0007669"/>
    <property type="project" value="UniProtKB-UniRule"/>
</dbReference>
<dbReference type="GO" id="GO:0046872">
    <property type="term" value="F:metal ion binding"/>
    <property type="evidence" value="ECO:0007669"/>
    <property type="project" value="UniProtKB-KW"/>
</dbReference>
<evidence type="ECO:0000256" key="3">
    <source>
        <dbReference type="ARBA" id="ARBA00022475"/>
    </source>
</evidence>
<evidence type="ECO:0000256" key="15">
    <source>
        <dbReference type="ARBA" id="ARBA00047308"/>
    </source>
</evidence>
<evidence type="ECO:0000256" key="14">
    <source>
        <dbReference type="ARBA" id="ARBA00023136"/>
    </source>
</evidence>
<dbReference type="InterPro" id="IPR036163">
    <property type="entry name" value="HMA_dom_sf"/>
</dbReference>
<dbReference type="Pfam" id="PF00122">
    <property type="entry name" value="E1-E2_ATPase"/>
    <property type="match status" value="1"/>
</dbReference>
<evidence type="ECO:0000256" key="13">
    <source>
        <dbReference type="ARBA" id="ARBA00022989"/>
    </source>
</evidence>
<dbReference type="PANTHER" id="PTHR48085:SF5">
    <property type="entry name" value="CADMIUM_ZINC-TRANSPORTING ATPASE HMA4-RELATED"/>
    <property type="match status" value="1"/>
</dbReference>
<dbReference type="SFLD" id="SFLDS00003">
    <property type="entry name" value="Haloacid_Dehalogenase"/>
    <property type="match status" value="1"/>
</dbReference>
<comment type="subcellular location">
    <subcellularLocation>
        <location evidence="1">Cell membrane</location>
        <topology evidence="1">Multi-pass membrane protein</topology>
    </subcellularLocation>
</comment>
<dbReference type="NCBIfam" id="TIGR01512">
    <property type="entry name" value="ATPase-IB2_Cd"/>
    <property type="match status" value="1"/>
</dbReference>
<dbReference type="PROSITE" id="PS00154">
    <property type="entry name" value="ATPASE_E1_E2"/>
    <property type="match status" value="1"/>
</dbReference>
<dbReference type="RefSeq" id="WP_161837372.1">
    <property type="nucleotide sequence ID" value="NZ_CP048000.1"/>
</dbReference>
<dbReference type="Pfam" id="PF00702">
    <property type="entry name" value="Hydrolase"/>
    <property type="match status" value="1"/>
</dbReference>
<dbReference type="PANTHER" id="PTHR48085">
    <property type="entry name" value="CADMIUM/ZINC-TRANSPORTING ATPASE HMA2-RELATED"/>
    <property type="match status" value="1"/>
</dbReference>
<feature type="compositionally biased region" description="Basic and acidic residues" evidence="18">
    <location>
        <begin position="90"/>
        <end position="103"/>
    </location>
</feature>
<feature type="transmembrane region" description="Helical" evidence="17">
    <location>
        <begin position="357"/>
        <end position="376"/>
    </location>
</feature>
<keyword evidence="9" id="KW-0862">Zinc</keyword>
<comment type="similarity">
    <text evidence="2 17">Belongs to the cation transport ATPase (P-type) (TC 3.A.3) family. Type IB subfamily.</text>
</comment>
<keyword evidence="14 17" id="KW-0472">Membrane</keyword>
<keyword evidence="11" id="KW-0460">Magnesium</keyword>
<comment type="catalytic activity">
    <reaction evidence="15">
        <text>Zn(2+)(in) + ATP + H2O = Zn(2+)(out) + ADP + phosphate + H(+)</text>
        <dbReference type="Rhea" id="RHEA:20621"/>
        <dbReference type="ChEBI" id="CHEBI:15377"/>
        <dbReference type="ChEBI" id="CHEBI:15378"/>
        <dbReference type="ChEBI" id="CHEBI:29105"/>
        <dbReference type="ChEBI" id="CHEBI:30616"/>
        <dbReference type="ChEBI" id="CHEBI:43474"/>
        <dbReference type="ChEBI" id="CHEBI:456216"/>
        <dbReference type="EC" id="7.2.2.12"/>
    </reaction>
</comment>
<dbReference type="NCBIfam" id="TIGR01525">
    <property type="entry name" value="ATPase-IB_hvy"/>
    <property type="match status" value="1"/>
</dbReference>
<keyword evidence="13 17" id="KW-1133">Transmembrane helix</keyword>
<accession>A0A6P1TKU7</accession>